<name>A0AAV4AFL2_9GAST</name>
<accession>A0AAV4AFL2</accession>
<evidence type="ECO:0000313" key="1">
    <source>
        <dbReference type="EMBL" id="GFO05416.1"/>
    </source>
</evidence>
<proteinExistence type="predicted"/>
<protein>
    <submittedName>
        <fullName evidence="1">Uncharacterized protein</fullName>
    </submittedName>
</protein>
<gene>
    <name evidence="1" type="ORF">PoB_003192100</name>
</gene>
<sequence length="127" mass="14070">MMPQSCFRLYLTVPPWCSDQNVFMAWRSLKHTKISYSANQGCLENGLFILQLLLVTLAANLLADLVISTAQAVDRDTGPPSGQGSDGGARTRDIRVPAILWAESLVTVPPTPHMCKKRILRRSFKSL</sequence>
<reference evidence="1 2" key="1">
    <citation type="journal article" date="2021" name="Elife">
        <title>Chloroplast acquisition without the gene transfer in kleptoplastic sea slugs, Plakobranchus ocellatus.</title>
        <authorList>
            <person name="Maeda T."/>
            <person name="Takahashi S."/>
            <person name="Yoshida T."/>
            <person name="Shimamura S."/>
            <person name="Takaki Y."/>
            <person name="Nagai Y."/>
            <person name="Toyoda A."/>
            <person name="Suzuki Y."/>
            <person name="Arimoto A."/>
            <person name="Ishii H."/>
            <person name="Satoh N."/>
            <person name="Nishiyama T."/>
            <person name="Hasebe M."/>
            <person name="Maruyama T."/>
            <person name="Minagawa J."/>
            <person name="Obokata J."/>
            <person name="Shigenobu S."/>
        </authorList>
    </citation>
    <scope>NUCLEOTIDE SEQUENCE [LARGE SCALE GENOMIC DNA]</scope>
</reference>
<organism evidence="1 2">
    <name type="scientific">Plakobranchus ocellatus</name>
    <dbReference type="NCBI Taxonomy" id="259542"/>
    <lineage>
        <taxon>Eukaryota</taxon>
        <taxon>Metazoa</taxon>
        <taxon>Spiralia</taxon>
        <taxon>Lophotrochozoa</taxon>
        <taxon>Mollusca</taxon>
        <taxon>Gastropoda</taxon>
        <taxon>Heterobranchia</taxon>
        <taxon>Euthyneura</taxon>
        <taxon>Panpulmonata</taxon>
        <taxon>Sacoglossa</taxon>
        <taxon>Placobranchoidea</taxon>
        <taxon>Plakobranchidae</taxon>
        <taxon>Plakobranchus</taxon>
    </lineage>
</organism>
<dbReference type="Proteomes" id="UP000735302">
    <property type="component" value="Unassembled WGS sequence"/>
</dbReference>
<comment type="caution">
    <text evidence="1">The sequence shown here is derived from an EMBL/GenBank/DDBJ whole genome shotgun (WGS) entry which is preliminary data.</text>
</comment>
<dbReference type="AlphaFoldDB" id="A0AAV4AFL2"/>
<evidence type="ECO:0000313" key="2">
    <source>
        <dbReference type="Proteomes" id="UP000735302"/>
    </source>
</evidence>
<dbReference type="EMBL" id="BLXT01003748">
    <property type="protein sequence ID" value="GFO05416.1"/>
    <property type="molecule type" value="Genomic_DNA"/>
</dbReference>
<keyword evidence="2" id="KW-1185">Reference proteome</keyword>